<sequence length="314" mass="36951">MIVTENQQTTYEEKDRFSEEIDIPHVPAEQKSASHKSLIQITQEKEINQLEEEIKSLEKLLKQRKELLNKHFEKKHNVDKSPKTVEDYKEECEDIQRKIELTTKLAGISIQELTHNPLKSGDIVQYNLKGQCMDISFKVEFECLETNEDDNSLKITKLDIYVPENIQDELQKCLISMSEDRSIWSFFQLIVPYSRWHRQRIKTFQHFVEKYPDSVKVEEESFIPYLIIKNNTLTQGPVFCISWKFEVDQVYRAKSRLALSMKIPDYIQQQDKDQTLQRSTERFEDTVEELGIEHAIETIIKLASLCKNTGISTL</sequence>
<evidence type="ECO:0000313" key="2">
    <source>
        <dbReference type="EMBL" id="VDH97383.1"/>
    </source>
</evidence>
<dbReference type="AlphaFoldDB" id="A0A8B6BZ31"/>
<accession>A0A8B6BZ31</accession>
<gene>
    <name evidence="2" type="ORF">MGAL_10B039159</name>
</gene>
<evidence type="ECO:0000313" key="3">
    <source>
        <dbReference type="Proteomes" id="UP000596742"/>
    </source>
</evidence>
<dbReference type="PANTHER" id="PTHR28577:SF1">
    <property type="entry name" value="CENTROMERE PROTEIN P"/>
    <property type="match status" value="1"/>
</dbReference>
<dbReference type="OrthoDB" id="6070308at2759"/>
<dbReference type="GO" id="GO:0005634">
    <property type="term" value="C:nucleus"/>
    <property type="evidence" value="ECO:0007669"/>
    <property type="project" value="TreeGrafter"/>
</dbReference>
<protein>
    <submittedName>
        <fullName evidence="2">Centromere protein P</fullName>
    </submittedName>
</protein>
<keyword evidence="1" id="KW-0175">Coiled coil</keyword>
<comment type="caution">
    <text evidence="2">The sequence shown here is derived from an EMBL/GenBank/DDBJ whole genome shotgun (WGS) entry which is preliminary data.</text>
</comment>
<dbReference type="GO" id="GO:0034080">
    <property type="term" value="P:CENP-A containing chromatin assembly"/>
    <property type="evidence" value="ECO:0007669"/>
    <property type="project" value="InterPro"/>
</dbReference>
<keyword evidence="3" id="KW-1185">Reference proteome</keyword>
<dbReference type="Proteomes" id="UP000596742">
    <property type="component" value="Unassembled WGS sequence"/>
</dbReference>
<dbReference type="Pfam" id="PF13096">
    <property type="entry name" value="CENP-P"/>
    <property type="match status" value="1"/>
</dbReference>
<organism evidence="2 3">
    <name type="scientific">Mytilus galloprovincialis</name>
    <name type="common">Mediterranean mussel</name>
    <dbReference type="NCBI Taxonomy" id="29158"/>
    <lineage>
        <taxon>Eukaryota</taxon>
        <taxon>Metazoa</taxon>
        <taxon>Spiralia</taxon>
        <taxon>Lophotrochozoa</taxon>
        <taxon>Mollusca</taxon>
        <taxon>Bivalvia</taxon>
        <taxon>Autobranchia</taxon>
        <taxon>Pteriomorphia</taxon>
        <taxon>Mytilida</taxon>
        <taxon>Mytiloidea</taxon>
        <taxon>Mytilidae</taxon>
        <taxon>Mytilinae</taxon>
        <taxon>Mytilus</taxon>
    </lineage>
</organism>
<dbReference type="GO" id="GO:0000775">
    <property type="term" value="C:chromosome, centromeric region"/>
    <property type="evidence" value="ECO:0007669"/>
    <property type="project" value="InterPro"/>
</dbReference>
<name>A0A8B6BZ31_MYTGA</name>
<dbReference type="EMBL" id="UYJE01000891">
    <property type="protein sequence ID" value="VDH97383.1"/>
    <property type="molecule type" value="Genomic_DNA"/>
</dbReference>
<proteinExistence type="predicted"/>
<reference evidence="2" key="1">
    <citation type="submission" date="2018-11" db="EMBL/GenBank/DDBJ databases">
        <authorList>
            <person name="Alioto T."/>
            <person name="Alioto T."/>
        </authorList>
    </citation>
    <scope>NUCLEOTIDE SEQUENCE</scope>
</reference>
<evidence type="ECO:0000256" key="1">
    <source>
        <dbReference type="SAM" id="Coils"/>
    </source>
</evidence>
<dbReference type="PANTHER" id="PTHR28577">
    <property type="entry name" value="CENTROMERE PROTEIN P"/>
    <property type="match status" value="1"/>
</dbReference>
<dbReference type="InterPro" id="IPR027801">
    <property type="entry name" value="CENP-P"/>
</dbReference>
<feature type="coiled-coil region" evidence="1">
    <location>
        <begin position="40"/>
        <end position="105"/>
    </location>
</feature>